<organism evidence="1 2">
    <name type="scientific">candidate division WWE3 bacterium RIFOXYD1_FULL_39_9</name>
    <dbReference type="NCBI Taxonomy" id="1802649"/>
    <lineage>
        <taxon>Bacteria</taxon>
        <taxon>Katanobacteria</taxon>
    </lineage>
</organism>
<comment type="caution">
    <text evidence="1">The sequence shown here is derived from an EMBL/GenBank/DDBJ whole genome shotgun (WGS) entry which is preliminary data.</text>
</comment>
<accession>A0A1F4X3X5</accession>
<gene>
    <name evidence="1" type="ORF">A2619_05825</name>
</gene>
<proteinExistence type="predicted"/>
<dbReference type="EMBL" id="MEWG01000046">
    <property type="protein sequence ID" value="OGC76306.1"/>
    <property type="molecule type" value="Genomic_DNA"/>
</dbReference>
<reference evidence="1 2" key="1">
    <citation type="journal article" date="2016" name="Nat. Commun.">
        <title>Thousands of microbial genomes shed light on interconnected biogeochemical processes in an aquifer system.</title>
        <authorList>
            <person name="Anantharaman K."/>
            <person name="Brown C.T."/>
            <person name="Hug L.A."/>
            <person name="Sharon I."/>
            <person name="Castelle C.J."/>
            <person name="Probst A.J."/>
            <person name="Thomas B.C."/>
            <person name="Singh A."/>
            <person name="Wilkins M.J."/>
            <person name="Karaoz U."/>
            <person name="Brodie E.L."/>
            <person name="Williams K.H."/>
            <person name="Hubbard S.S."/>
            <person name="Banfield J.F."/>
        </authorList>
    </citation>
    <scope>NUCLEOTIDE SEQUENCE [LARGE SCALE GENOMIC DNA]</scope>
</reference>
<protein>
    <submittedName>
        <fullName evidence="1">Uncharacterized protein</fullName>
    </submittedName>
</protein>
<dbReference type="Proteomes" id="UP000176815">
    <property type="component" value="Unassembled WGS sequence"/>
</dbReference>
<sequence>MEKFLKPKEGLIVRDPVTMTPLSKDGEWKPWIGPQGRYWRRRINCGDCFDSTPQNQRKRKE</sequence>
<dbReference type="InterPro" id="IPR024400">
    <property type="entry name" value="DUF2635"/>
</dbReference>
<name>A0A1F4X3X5_UNCKA</name>
<evidence type="ECO:0000313" key="2">
    <source>
        <dbReference type="Proteomes" id="UP000176815"/>
    </source>
</evidence>
<dbReference type="Pfam" id="PF10948">
    <property type="entry name" value="DUF2635"/>
    <property type="match status" value="1"/>
</dbReference>
<dbReference type="AlphaFoldDB" id="A0A1F4X3X5"/>
<evidence type="ECO:0000313" key="1">
    <source>
        <dbReference type="EMBL" id="OGC76306.1"/>
    </source>
</evidence>